<name>A0ABZ1RFI2_9ACTN</name>
<dbReference type="RefSeq" id="WP_328775325.1">
    <property type="nucleotide sequence ID" value="NZ_CP108057.1"/>
</dbReference>
<dbReference type="Proteomes" id="UP001432075">
    <property type="component" value="Chromosome"/>
</dbReference>
<dbReference type="PROSITE" id="PS50088">
    <property type="entry name" value="ANK_REPEAT"/>
    <property type="match status" value="1"/>
</dbReference>
<sequence length="593" mass="64640">MSGALPAGALPGGVLPEDASTWQRIRRHAVPGWMIERATAHRLAGDWRAACAAAAVDIRFDPADIAARHGSAVAEALEEDLRHLAPDLLRWHLPRGLGGRTTIATDLRILLAAYGPRPDAPTLCVATPAMTEGPQRLRLLCEPVRPVQPYVPYTGFAVEDWSAARPLWDARRAGALRALLGADDGRLPFFRADGTPLGPDELPHAEPGPGDPAATAEWVTLLQARGDHAEAYAAAGIERDLTAPERTRAYGRPVTPESVLATNALDLTRLRSGVRGLAAAGAGGAFRVHSPYRIIRLDAVGEAPHGPDGPIRARYVEQREEAARVARLPEYAWKRLPDLELVRLGRITPRELHPLVAGALFPAAGPAVGPPGPARSKPVRVRCGGGWHEVRSRGGLLEMPHTPEEQQRERALRAFGGAVSGCFAVEATWITGEGRLPRALRAEHREFFLRAQHGDTPAVLALLDAGVSPRIRDGRRRGLLHLLHLLDHEPLLPRLLAAGLDLESKDANQRTPLQSAVHWGGSAELVWALLAAGSRIDVIDEMELSLAQEIRRYKRSDLAFLRRRVDEEFPGIGADWWDEYVQDRDEQDEDDDA</sequence>
<evidence type="ECO:0000256" key="1">
    <source>
        <dbReference type="PROSITE-ProRule" id="PRU00023"/>
    </source>
</evidence>
<keyword evidence="1" id="KW-0040">ANK repeat</keyword>
<organism evidence="2 3">
    <name type="scientific">Streptomyces goshikiensis</name>
    <dbReference type="NCBI Taxonomy" id="1942"/>
    <lineage>
        <taxon>Bacteria</taxon>
        <taxon>Bacillati</taxon>
        <taxon>Actinomycetota</taxon>
        <taxon>Actinomycetes</taxon>
        <taxon>Kitasatosporales</taxon>
        <taxon>Streptomycetaceae</taxon>
        <taxon>Streptomyces</taxon>
    </lineage>
</organism>
<dbReference type="InterPro" id="IPR002110">
    <property type="entry name" value="Ankyrin_rpt"/>
</dbReference>
<reference evidence="2" key="1">
    <citation type="submission" date="2022-10" db="EMBL/GenBank/DDBJ databases">
        <title>The complete genomes of actinobacterial strains from the NBC collection.</title>
        <authorList>
            <person name="Joergensen T.S."/>
            <person name="Alvarez Arevalo M."/>
            <person name="Sterndorff E.B."/>
            <person name="Faurdal D."/>
            <person name="Vuksanovic O."/>
            <person name="Mourched A.-S."/>
            <person name="Charusanti P."/>
            <person name="Shaw S."/>
            <person name="Blin K."/>
            <person name="Weber T."/>
        </authorList>
    </citation>
    <scope>NUCLEOTIDE SEQUENCE</scope>
    <source>
        <strain evidence="2">NBC_00283</strain>
    </source>
</reference>
<feature type="repeat" description="ANK" evidence="1">
    <location>
        <begin position="508"/>
        <end position="541"/>
    </location>
</feature>
<protein>
    <submittedName>
        <fullName evidence="2">Ankyrin repeat domain-containing protein</fullName>
    </submittedName>
</protein>
<keyword evidence="3" id="KW-1185">Reference proteome</keyword>
<dbReference type="EMBL" id="CP108057">
    <property type="protein sequence ID" value="WUO45219.1"/>
    <property type="molecule type" value="Genomic_DNA"/>
</dbReference>
<dbReference type="Gene3D" id="1.25.40.20">
    <property type="entry name" value="Ankyrin repeat-containing domain"/>
    <property type="match status" value="1"/>
</dbReference>
<dbReference type="InterPro" id="IPR036770">
    <property type="entry name" value="Ankyrin_rpt-contain_sf"/>
</dbReference>
<evidence type="ECO:0000313" key="2">
    <source>
        <dbReference type="EMBL" id="WUO45219.1"/>
    </source>
</evidence>
<gene>
    <name evidence="2" type="ORF">OHU17_04935</name>
</gene>
<dbReference type="SUPFAM" id="SSF48403">
    <property type="entry name" value="Ankyrin repeat"/>
    <property type="match status" value="1"/>
</dbReference>
<evidence type="ECO:0000313" key="3">
    <source>
        <dbReference type="Proteomes" id="UP001432075"/>
    </source>
</evidence>
<accession>A0ABZ1RFI2</accession>
<proteinExistence type="predicted"/>